<sequence>MNNKVKQVLVLLFVVSTLLIMIGSVSANTDNLNENLEASITLNDDLSAVPEVDSGADEYVSNQLTISNIDEQTNGSSSLGESGSANVVSNYEDTTIYAKDSDNNIIKASNEGDDVLTDSSSFIITNTALNPYAKVGDIVTFHVFGRNVGGDFDGNPLGIGFDYNKDQLDFVSFTPGINSEAPPWYDAITHYNLGSNPNPNFDMNPNGLLVGYDCSDFKFANGYLFNFTASFRVKSTGTLETTAFMWHDNNVKSKAQTIVENPADLTITYTALNPYANVGDEVNFEIYVVNKGGTYAGMYDPATNVHFVGLNLEYNSNQLEYVRYTPTAYPNNYLDPRNYPTNNLVQFGYKIWSEGFQNDYKFNFTVTFKVKNPGTLKTTASVIGFDSAKEDAQVDVADFRMTVTPSNTVTVNKGDEVNFNIVVTNYGGTFYPEPFEGYRFVGINFGYNSNVLEYAGYTPGKNPFDGNYYAENYLVPKINPRNNLAQFAYNISEEGFCHMYCFNFTVTFNVLDYGTSVNSIAITQYPNVSKSVTVNSKPVDITITDTPSAKTMRVGDILAFDYVVKNQGSRYNGDHFTIDIDFDADKLKYMGFMDIPNLSGDSVYYTSAHDSTNPVLGAVDGDVLGADSSVGHLKLSYASPNGFDAGESFNFKVVFTAAEDGKLRNTAKVSGDQLATSRAYGVAYAGDPSLKLTKTPDSDYKDLGDTVDYEIFLENNGTLHYTDKNYIELNDYYHDGLVYKGYTVNSVDANGEKVKIHVTENVTARNNVHIIYNLNENGLEDWAPGSSLNITLHFSIHKKGVTCNFIFSEWGTSDVATITVEEPEINLTKKCLNESVNLGDLVYYEIFVENTGNITYFDHSNAYGEQFLVIEDIFPEGLKYVGYILNPDKNGVIWEGNYESIVNTTDRVTIKYKTWEGWEPGSTLNITLIFEAVELGKLVNKAHIHWAWKDWGTKESQEEMELDDEAETVVGPAKFTIDKISNFKEAKVGDIVSFSIVYSNVGNKTITGAYIEDNEYSQGLKFYDYSDKEDWTYVSEENRWYYNGKIEAGQSVTLKLFFEALTVGLKSNTAIAGHSGSNETLEDTDTVLIKEGVNGTADTEGSGIDPTEPEDEPDEEPDNPKGESDTASAVSDSVAAQSTIHETGNPLFVLLLSLLTLCFVQRKGKK</sequence>
<feature type="compositionally biased region" description="Acidic residues" evidence="1">
    <location>
        <begin position="1107"/>
        <end position="1117"/>
    </location>
</feature>
<dbReference type="PANTHER" id="PTHR34819">
    <property type="entry name" value="LARGE CYSTEINE-RICH PERIPLASMIC PROTEIN OMCB"/>
    <property type="match status" value="1"/>
</dbReference>
<accession>A0A8T3V340</accession>
<comment type="caution">
    <text evidence="3">The sequence shown here is derived from an EMBL/GenBank/DDBJ whole genome shotgun (WGS) entry which is preliminary data.</text>
</comment>
<dbReference type="RefSeq" id="WP_303738054.1">
    <property type="nucleotide sequence ID" value="NZ_SUTK01000002.1"/>
</dbReference>
<dbReference type="Pfam" id="PF01345">
    <property type="entry name" value="DUF11"/>
    <property type="match status" value="1"/>
</dbReference>
<evidence type="ECO:0000256" key="1">
    <source>
        <dbReference type="SAM" id="MobiDB-lite"/>
    </source>
</evidence>
<proteinExistence type="predicted"/>
<gene>
    <name evidence="3" type="ORF">E7Z79_00660</name>
</gene>
<dbReference type="EMBL" id="SUTK01000002">
    <property type="protein sequence ID" value="MBE6500932.1"/>
    <property type="molecule type" value="Genomic_DNA"/>
</dbReference>
<feature type="region of interest" description="Disordered" evidence="1">
    <location>
        <begin position="1093"/>
        <end position="1136"/>
    </location>
</feature>
<dbReference type="InterPro" id="IPR051172">
    <property type="entry name" value="Chlamydia_OmcB"/>
</dbReference>
<reference evidence="3" key="1">
    <citation type="submission" date="2019-04" db="EMBL/GenBank/DDBJ databases">
        <title>Evolution of Biomass-Degrading Anaerobic Consortia Revealed by Metagenomics.</title>
        <authorList>
            <person name="Peng X."/>
        </authorList>
    </citation>
    <scope>NUCLEOTIDE SEQUENCE</scope>
    <source>
        <strain evidence="3">SIG18</strain>
    </source>
</reference>
<dbReference type="Proteomes" id="UP000783037">
    <property type="component" value="Unassembled WGS sequence"/>
</dbReference>
<dbReference type="NCBIfam" id="TIGR01451">
    <property type="entry name" value="B_ant_repeat"/>
    <property type="match status" value="1"/>
</dbReference>
<dbReference type="InterPro" id="IPR047589">
    <property type="entry name" value="DUF11_rpt"/>
</dbReference>
<name>A0A8T3V340_9EURY</name>
<evidence type="ECO:0000259" key="2">
    <source>
        <dbReference type="Pfam" id="PF01345"/>
    </source>
</evidence>
<dbReference type="PANTHER" id="PTHR34819:SF3">
    <property type="entry name" value="CELL SURFACE PROTEIN"/>
    <property type="match status" value="1"/>
</dbReference>
<evidence type="ECO:0000313" key="3">
    <source>
        <dbReference type="EMBL" id="MBE6500932.1"/>
    </source>
</evidence>
<feature type="domain" description="DUF11" evidence="2">
    <location>
        <begin position="977"/>
        <end position="1077"/>
    </location>
</feature>
<organism evidence="3 4">
    <name type="scientific">Methanobrevibacter thaueri</name>
    <dbReference type="NCBI Taxonomy" id="190975"/>
    <lineage>
        <taxon>Archaea</taxon>
        <taxon>Methanobacteriati</taxon>
        <taxon>Methanobacteriota</taxon>
        <taxon>Methanomada group</taxon>
        <taxon>Methanobacteria</taxon>
        <taxon>Methanobacteriales</taxon>
        <taxon>Methanobacteriaceae</taxon>
        <taxon>Methanobrevibacter</taxon>
    </lineage>
</organism>
<protein>
    <recommendedName>
        <fullName evidence="2">DUF11 domain-containing protein</fullName>
    </recommendedName>
</protein>
<dbReference type="AlphaFoldDB" id="A0A8T3V340"/>
<evidence type="ECO:0000313" key="4">
    <source>
        <dbReference type="Proteomes" id="UP000783037"/>
    </source>
</evidence>
<feature type="compositionally biased region" description="Low complexity" evidence="1">
    <location>
        <begin position="1125"/>
        <end position="1136"/>
    </location>
</feature>
<dbReference type="InterPro" id="IPR001434">
    <property type="entry name" value="OmcB-like_DUF11"/>
</dbReference>